<evidence type="ECO:0000313" key="2">
    <source>
        <dbReference type="Proteomes" id="UP000250235"/>
    </source>
</evidence>
<name>A0A2Z7CK07_9LAMI</name>
<accession>A0A2Z7CK07</accession>
<dbReference type="Proteomes" id="UP000250235">
    <property type="component" value="Unassembled WGS sequence"/>
</dbReference>
<dbReference type="OrthoDB" id="1301741at2759"/>
<proteinExistence type="predicted"/>
<dbReference type="AlphaFoldDB" id="A0A2Z7CK07"/>
<evidence type="ECO:0000313" key="1">
    <source>
        <dbReference type="EMBL" id="KZV47421.1"/>
    </source>
</evidence>
<keyword evidence="2" id="KW-1185">Reference proteome</keyword>
<protein>
    <submittedName>
        <fullName evidence="1">Uncharacterized protein</fullName>
    </submittedName>
</protein>
<gene>
    <name evidence="1" type="ORF">F511_21009</name>
</gene>
<organism evidence="1 2">
    <name type="scientific">Dorcoceras hygrometricum</name>
    <dbReference type="NCBI Taxonomy" id="472368"/>
    <lineage>
        <taxon>Eukaryota</taxon>
        <taxon>Viridiplantae</taxon>
        <taxon>Streptophyta</taxon>
        <taxon>Embryophyta</taxon>
        <taxon>Tracheophyta</taxon>
        <taxon>Spermatophyta</taxon>
        <taxon>Magnoliopsida</taxon>
        <taxon>eudicotyledons</taxon>
        <taxon>Gunneridae</taxon>
        <taxon>Pentapetalae</taxon>
        <taxon>asterids</taxon>
        <taxon>lamiids</taxon>
        <taxon>Lamiales</taxon>
        <taxon>Gesneriaceae</taxon>
        <taxon>Didymocarpoideae</taxon>
        <taxon>Trichosporeae</taxon>
        <taxon>Loxocarpinae</taxon>
        <taxon>Dorcoceras</taxon>
    </lineage>
</organism>
<dbReference type="EMBL" id="KQ995295">
    <property type="protein sequence ID" value="KZV47421.1"/>
    <property type="molecule type" value="Genomic_DNA"/>
</dbReference>
<reference evidence="1 2" key="1">
    <citation type="journal article" date="2015" name="Proc. Natl. Acad. Sci. U.S.A.">
        <title>The resurrection genome of Boea hygrometrica: A blueprint for survival of dehydration.</title>
        <authorList>
            <person name="Xiao L."/>
            <person name="Yang G."/>
            <person name="Zhang L."/>
            <person name="Yang X."/>
            <person name="Zhao S."/>
            <person name="Ji Z."/>
            <person name="Zhou Q."/>
            <person name="Hu M."/>
            <person name="Wang Y."/>
            <person name="Chen M."/>
            <person name="Xu Y."/>
            <person name="Jin H."/>
            <person name="Xiao X."/>
            <person name="Hu G."/>
            <person name="Bao F."/>
            <person name="Hu Y."/>
            <person name="Wan P."/>
            <person name="Li L."/>
            <person name="Deng X."/>
            <person name="Kuang T."/>
            <person name="Xiang C."/>
            <person name="Zhu J.K."/>
            <person name="Oliver M.J."/>
            <person name="He Y."/>
        </authorList>
    </citation>
    <scope>NUCLEOTIDE SEQUENCE [LARGE SCALE GENOMIC DNA]</scope>
    <source>
        <strain evidence="2">cv. XS01</strain>
    </source>
</reference>
<sequence>MFFKEEYDVWKIQMQAHLVAQDDHMWFVITNGPMQIMKMKAAVAITVGSPQWIEKLLE</sequence>